<evidence type="ECO:0000256" key="3">
    <source>
        <dbReference type="ARBA" id="ARBA00022989"/>
    </source>
</evidence>
<dbReference type="GO" id="GO:0005741">
    <property type="term" value="C:mitochondrial outer membrane"/>
    <property type="evidence" value="ECO:0007669"/>
    <property type="project" value="TreeGrafter"/>
</dbReference>
<keyword evidence="2 6" id="KW-0812">Transmembrane</keyword>
<evidence type="ECO:0000313" key="7">
    <source>
        <dbReference type="EMBL" id="ERF76767.1"/>
    </source>
</evidence>
<reference evidence="8" key="1">
    <citation type="journal article" date="2014" name="BMC Genomics">
        <title>Genome characteristics reveal the impact of lichenization on lichen-forming fungus Endocarpon pusillum Hedwig (Verrucariales, Ascomycota).</title>
        <authorList>
            <person name="Wang Y.-Y."/>
            <person name="Liu B."/>
            <person name="Zhang X.-Y."/>
            <person name="Zhou Q.-M."/>
            <person name="Zhang T."/>
            <person name="Li H."/>
            <person name="Yu Y.-F."/>
            <person name="Zhang X.-L."/>
            <person name="Hao X.-Y."/>
            <person name="Wang M."/>
            <person name="Wang L."/>
            <person name="Wei J.-C."/>
        </authorList>
    </citation>
    <scope>NUCLEOTIDE SEQUENCE [LARGE SCALE GENOMIC DNA]</scope>
    <source>
        <strain evidence="8">Z07020 / HMAS-L-300199</strain>
    </source>
</reference>
<evidence type="ECO:0008006" key="9">
    <source>
        <dbReference type="Google" id="ProtNLM"/>
    </source>
</evidence>
<dbReference type="PANTHER" id="PTHR28234">
    <property type="entry name" value="NUCLEAR CONTROL OF ATPASE PROTEIN 2"/>
    <property type="match status" value="1"/>
</dbReference>
<dbReference type="GeneID" id="19237360"/>
<feature type="transmembrane region" description="Helical" evidence="6">
    <location>
        <begin position="370"/>
        <end position="389"/>
    </location>
</feature>
<evidence type="ECO:0000256" key="6">
    <source>
        <dbReference type="SAM" id="Phobius"/>
    </source>
</evidence>
<dbReference type="AlphaFoldDB" id="U1GGG9"/>
<proteinExistence type="predicted"/>
<dbReference type="eggNOG" id="ENOG502QTT6">
    <property type="taxonomic scope" value="Eukaryota"/>
</dbReference>
<sequence length="664" mass="74941">MSLVQDQIRQLDIQVDRFQLAGGRDIAALVASAENITEASQRDVSYRLSTLKAVSRALSTNTSSPLLRRRKVKELLTQARHGDAVESTSSGVPSQEADLEWLVVAKAAVQVYGMILTTLLEQTIPLSDEMWYWDKVLGSYVNTAIYTIQTAPLQLWAQAKDIYADTKEKYRSRRGLQASSEEASQTISEGWRQFYSLVQESVKVRSLNQARTRILSPFALRRTEARKKQNGLRRLREMNSTGIGLLIDEGLSFSVPDDYSMGLKAEESPKLTQDEWRSIVAKSISLMESVLRNVNTLDSGVAEFEEGVFTSVEEDPEIVSTSSESNGGLIRAGQLIDRLLVILNEHLPGQEQRSSALTRDYARPNRFIRYWPVGMFLIVFGSTILRFLANRRAVIKTWIQEFGVTVVDFWTNWIIDPVKKLIGTIRHDEGSEVAIMSKDSLKADRESLERMVVDFAIDHPDETGRTYTELEIETIRTKVKEGDLTPVLKAYERDLRKPFVGTVRGDLVRALLIQVQKTKVDVEIAIGGIDSLLKSQELVFGLVGLTPGLLISFAAFSWLGGVFGNRKGLRQNRKQGETIRVLRNIDRVLATSLPTENGMLSYKDHGLLLCEVHVLRQRAAAVLPGDIHREFLEDLSDLIDIRYGVQRQTKVVERIQWAYAKWLR</sequence>
<accession>U1GGG9</accession>
<evidence type="ECO:0000256" key="2">
    <source>
        <dbReference type="ARBA" id="ARBA00022692"/>
    </source>
</evidence>
<gene>
    <name evidence="7" type="ORF">EPUS_02306</name>
</gene>
<dbReference type="PANTHER" id="PTHR28234:SF1">
    <property type="entry name" value="NUCLEAR CONTROL OF ATPASE PROTEIN 2"/>
    <property type="match status" value="1"/>
</dbReference>
<dbReference type="HOGENOM" id="CLU_008227_1_0_1"/>
<evidence type="ECO:0000256" key="5">
    <source>
        <dbReference type="ARBA" id="ARBA00023136"/>
    </source>
</evidence>
<dbReference type="EMBL" id="KE720721">
    <property type="protein sequence ID" value="ERF76767.1"/>
    <property type="molecule type" value="Genomic_DNA"/>
</dbReference>
<dbReference type="RefSeq" id="XP_007785979.1">
    <property type="nucleotide sequence ID" value="XM_007787789.1"/>
</dbReference>
<dbReference type="OMA" id="YHEFHED"/>
<keyword evidence="8" id="KW-1185">Reference proteome</keyword>
<name>U1GGG9_ENDPU</name>
<dbReference type="Pfam" id="PF08637">
    <property type="entry name" value="NCA2"/>
    <property type="match status" value="1"/>
</dbReference>
<evidence type="ECO:0000313" key="8">
    <source>
        <dbReference type="Proteomes" id="UP000019373"/>
    </source>
</evidence>
<dbReference type="Proteomes" id="UP000019373">
    <property type="component" value="Unassembled WGS sequence"/>
</dbReference>
<protein>
    <recommendedName>
        <fullName evidence="9">Nuclear control of ATPase protein 2</fullName>
    </recommendedName>
</protein>
<dbReference type="InterPro" id="IPR013946">
    <property type="entry name" value="NCA2-like"/>
</dbReference>
<dbReference type="OrthoDB" id="413313at2759"/>
<keyword evidence="5 6" id="KW-0472">Membrane</keyword>
<feature type="transmembrane region" description="Helical" evidence="6">
    <location>
        <begin position="538"/>
        <end position="563"/>
    </location>
</feature>
<organism evidence="7 8">
    <name type="scientific">Endocarpon pusillum (strain Z07020 / HMAS-L-300199)</name>
    <name type="common">Lichen-forming fungus</name>
    <dbReference type="NCBI Taxonomy" id="1263415"/>
    <lineage>
        <taxon>Eukaryota</taxon>
        <taxon>Fungi</taxon>
        <taxon>Dikarya</taxon>
        <taxon>Ascomycota</taxon>
        <taxon>Pezizomycotina</taxon>
        <taxon>Eurotiomycetes</taxon>
        <taxon>Chaetothyriomycetidae</taxon>
        <taxon>Verrucariales</taxon>
        <taxon>Verrucariaceae</taxon>
        <taxon>Endocarpon</taxon>
    </lineage>
</organism>
<comment type="subcellular location">
    <subcellularLocation>
        <location evidence="1">Mitochondrion membrane</location>
        <topology evidence="1">Multi-pass membrane protein</topology>
    </subcellularLocation>
</comment>
<evidence type="ECO:0000256" key="1">
    <source>
        <dbReference type="ARBA" id="ARBA00004225"/>
    </source>
</evidence>
<keyword evidence="3 6" id="KW-1133">Transmembrane helix</keyword>
<keyword evidence="4" id="KW-0496">Mitochondrion</keyword>
<evidence type="ECO:0000256" key="4">
    <source>
        <dbReference type="ARBA" id="ARBA00023128"/>
    </source>
</evidence>